<name>T1GRT2_MEGSC</name>
<reference evidence="3" key="1">
    <citation type="submission" date="2013-02" db="EMBL/GenBank/DDBJ databases">
        <authorList>
            <person name="Hughes D."/>
        </authorList>
    </citation>
    <scope>NUCLEOTIDE SEQUENCE</scope>
    <source>
        <strain>Durham</strain>
        <strain evidence="3">NC isolate 2 -- Noor lab</strain>
    </source>
</reference>
<sequence length="190" mass="21383">MCRKCFRVPTLLVVGVLITIVLVVLTGITLTNKLNVHNIIKLNEKVVSDSVSNSQESKETRDIYMSRHPKNLNKSVIIRLEVDNTSAKYDRLIANDAEGVDIDMLTTVSYDNNFSRTDSSDLVSNSGKTMTTTTTTMMTPISTTESAGKNVSNDNVDNQSQEQSRLLSIMEKNYTLIDFEKREHIKQLNY</sequence>
<feature type="transmembrane region" description="Helical" evidence="1">
    <location>
        <begin position="12"/>
        <end position="30"/>
    </location>
</feature>
<organism evidence="2 3">
    <name type="scientific">Megaselia scalaris</name>
    <name type="common">Humpbacked fly</name>
    <name type="synonym">Phora scalaris</name>
    <dbReference type="NCBI Taxonomy" id="36166"/>
    <lineage>
        <taxon>Eukaryota</taxon>
        <taxon>Metazoa</taxon>
        <taxon>Ecdysozoa</taxon>
        <taxon>Arthropoda</taxon>
        <taxon>Hexapoda</taxon>
        <taxon>Insecta</taxon>
        <taxon>Pterygota</taxon>
        <taxon>Neoptera</taxon>
        <taxon>Endopterygota</taxon>
        <taxon>Diptera</taxon>
        <taxon>Brachycera</taxon>
        <taxon>Muscomorpha</taxon>
        <taxon>Platypezoidea</taxon>
        <taxon>Phoridae</taxon>
        <taxon>Megaseliini</taxon>
        <taxon>Megaselia</taxon>
    </lineage>
</organism>
<accession>T1GRT2</accession>
<protein>
    <submittedName>
        <fullName evidence="2">Uncharacterized protein</fullName>
    </submittedName>
</protein>
<keyword evidence="1" id="KW-1133">Transmembrane helix</keyword>
<dbReference type="STRING" id="36166.T1GRT2"/>
<keyword evidence="1" id="KW-0472">Membrane</keyword>
<dbReference type="Proteomes" id="UP000015102">
    <property type="component" value="Unassembled WGS sequence"/>
</dbReference>
<keyword evidence="1" id="KW-0812">Transmembrane</keyword>
<dbReference type="EMBL" id="CAQQ02078267">
    <property type="status" value="NOT_ANNOTATED_CDS"/>
    <property type="molecule type" value="Genomic_DNA"/>
</dbReference>
<dbReference type="EnsemblMetazoa" id="MESCA006373-RA">
    <property type="protein sequence ID" value="MESCA006373-PA"/>
    <property type="gene ID" value="MESCA006373"/>
</dbReference>
<evidence type="ECO:0000313" key="2">
    <source>
        <dbReference type="EnsemblMetazoa" id="MESCA006373-PA"/>
    </source>
</evidence>
<evidence type="ECO:0000256" key="1">
    <source>
        <dbReference type="SAM" id="Phobius"/>
    </source>
</evidence>
<reference evidence="2" key="2">
    <citation type="submission" date="2015-06" db="UniProtKB">
        <authorList>
            <consortium name="EnsemblMetazoa"/>
        </authorList>
    </citation>
    <scope>IDENTIFICATION</scope>
</reference>
<evidence type="ECO:0000313" key="3">
    <source>
        <dbReference type="Proteomes" id="UP000015102"/>
    </source>
</evidence>
<proteinExistence type="predicted"/>
<dbReference type="HOGENOM" id="CLU_1429534_0_0_1"/>
<keyword evidence="3" id="KW-1185">Reference proteome</keyword>
<dbReference type="AlphaFoldDB" id="T1GRT2"/>